<organism evidence="2 3">
    <name type="scientific">Armillaria gallica</name>
    <name type="common">Bulbous honey fungus</name>
    <name type="synonym">Armillaria bulbosa</name>
    <dbReference type="NCBI Taxonomy" id="47427"/>
    <lineage>
        <taxon>Eukaryota</taxon>
        <taxon>Fungi</taxon>
        <taxon>Dikarya</taxon>
        <taxon>Basidiomycota</taxon>
        <taxon>Agaricomycotina</taxon>
        <taxon>Agaricomycetes</taxon>
        <taxon>Agaricomycetidae</taxon>
        <taxon>Agaricales</taxon>
        <taxon>Marasmiineae</taxon>
        <taxon>Physalacriaceae</taxon>
        <taxon>Armillaria</taxon>
    </lineage>
</organism>
<dbReference type="AlphaFoldDB" id="A0A2H3CBF9"/>
<reference evidence="3" key="1">
    <citation type="journal article" date="2017" name="Nat. Ecol. Evol.">
        <title>Genome expansion and lineage-specific genetic innovations in the forest pathogenic fungi Armillaria.</title>
        <authorList>
            <person name="Sipos G."/>
            <person name="Prasanna A.N."/>
            <person name="Walter M.C."/>
            <person name="O'Connor E."/>
            <person name="Balint B."/>
            <person name="Krizsan K."/>
            <person name="Kiss B."/>
            <person name="Hess J."/>
            <person name="Varga T."/>
            <person name="Slot J."/>
            <person name="Riley R."/>
            <person name="Boka B."/>
            <person name="Rigling D."/>
            <person name="Barry K."/>
            <person name="Lee J."/>
            <person name="Mihaltcheva S."/>
            <person name="LaButti K."/>
            <person name="Lipzen A."/>
            <person name="Waldron R."/>
            <person name="Moloney N.M."/>
            <person name="Sperisen C."/>
            <person name="Kredics L."/>
            <person name="Vagvoelgyi C."/>
            <person name="Patrignani A."/>
            <person name="Fitzpatrick D."/>
            <person name="Nagy I."/>
            <person name="Doyle S."/>
            <person name="Anderson J.B."/>
            <person name="Grigoriev I.V."/>
            <person name="Gueldener U."/>
            <person name="Muensterkoetter M."/>
            <person name="Nagy L.G."/>
        </authorList>
    </citation>
    <scope>NUCLEOTIDE SEQUENCE [LARGE SCALE GENOMIC DNA]</scope>
    <source>
        <strain evidence="3">Ar21-2</strain>
    </source>
</reference>
<feature type="transmembrane region" description="Helical" evidence="1">
    <location>
        <begin position="45"/>
        <end position="65"/>
    </location>
</feature>
<dbReference type="Proteomes" id="UP000217790">
    <property type="component" value="Unassembled WGS sequence"/>
</dbReference>
<keyword evidence="1" id="KW-0472">Membrane</keyword>
<sequence>MTAAFRQFCLSVLFSFTAVSPIPCHYSFRFTPWHLCCLSPYLSSARSIYIVPFTFSWLSYIYSVLATTF</sequence>
<accession>A0A2H3CBF9</accession>
<dbReference type="InParanoid" id="A0A2H3CBF9"/>
<gene>
    <name evidence="2" type="ORF">ARMGADRAFT_1021656</name>
</gene>
<keyword evidence="3" id="KW-1185">Reference proteome</keyword>
<evidence type="ECO:0000313" key="3">
    <source>
        <dbReference type="Proteomes" id="UP000217790"/>
    </source>
</evidence>
<proteinExistence type="predicted"/>
<keyword evidence="1" id="KW-0812">Transmembrane</keyword>
<dbReference type="EMBL" id="KZ293799">
    <property type="protein sequence ID" value="PBK79220.1"/>
    <property type="molecule type" value="Genomic_DNA"/>
</dbReference>
<evidence type="ECO:0000256" key="1">
    <source>
        <dbReference type="SAM" id="Phobius"/>
    </source>
</evidence>
<name>A0A2H3CBF9_ARMGA</name>
<protein>
    <submittedName>
        <fullName evidence="2">Uncharacterized protein</fullName>
    </submittedName>
</protein>
<keyword evidence="1" id="KW-1133">Transmembrane helix</keyword>
<evidence type="ECO:0000313" key="2">
    <source>
        <dbReference type="EMBL" id="PBK79220.1"/>
    </source>
</evidence>